<accession>A0A4U0WN96</accession>
<proteinExistence type="predicted"/>
<sequence>MASSDRPHPPPQPAYQATPGSLLNVDRSFYDSVAQADRTAIQSFTLPIRSGRAWQVPAGHIVRISTSDGPQVGDLNIWNLHNPRERFWAARTRQLHASHVSTYDRLWSCLPYLRPMVTIIGDSLADYGVDQYGGRCHDLLGTRCDPYVNMMLTGDSYDFHCHSNLTRAILPFGLTEFDVHDVVNVFQVTGLNADGKYFMEASPADKGDYIEFFTEQPVLMALSTCPGGDLSTWGWGEGGGGEEGEKKSMLECCRPLKVEVFRLEDASVLEGWREPKMPQYRGRHGLTVPVGESQGDAYRPQESDEEDRDHGGEGVFPRGGGPQRGHQDQYTRTNPSRGWETQVAPPPQYGTSIGKTEVERSICVLEGVVRRDHQEPRALFRQAPPKATTPPIQLPAVDIDLLRLTYSSYGSGVSDDPGPEIVWSLLSNDVLPLLKAWYGEALRSSLIEDTFRPEASLADWCWQVDRIARHAYNHGAQEVALETQLHHDQVVLGTAAQIVALIHRRCQLVRNTEWQHETKGAYFGYVVCAMMLLTAYQDLRGDSEGFFAVAFKSALADPMLRRVRPRWEDKVRTKLERMETAQTAVLGPLFTIASLTDTVADEVEASGEDAGSTVPFTPREDLALLVAYNAADRVVQRLRQRPSPEAQAASVSWEEITDILPCRTADEYRDAFQRLMDEKLEDSSDEENASFVNRKRHTLQAPRMRAGEINATKHAAEFAKLKAKQAMLIADTESTTEVATKHVANIYNMRKLNDSTQEPRQAQKKVIDGLLETIEEQYRRIERQAGTLKDQTEAIAQIEQGFWDLRPALPDPRHYFIDVEARWKGEDGVIWDPSAEITREEWEARFGRTLFTTTPAKMSAPGEAFEPRQTATSEDYTPDPSKSIKLPPNRQALIDDIIALYSCEPTIKRVERYTPDCVYDDQFVYANDRYKMAGQWFALPKLFKASKNERYEIIKNEPGLIQFKNEQSWTFKIIPKTATINALVSLSLEPETQDSEFIRVKYHKDQANDKDYSHEGVGFSFKKWQADNVMKRMDSDEVKYFEKDKGAAKEPVKKYGSGAEEGQAPKKDFST</sequence>
<feature type="region of interest" description="Disordered" evidence="1">
    <location>
        <begin position="277"/>
        <end position="353"/>
    </location>
</feature>
<evidence type="ECO:0000259" key="2">
    <source>
        <dbReference type="Pfam" id="PF09347"/>
    </source>
</evidence>
<reference evidence="3 4" key="1">
    <citation type="submission" date="2017-03" db="EMBL/GenBank/DDBJ databases">
        <title>Genomes of endolithic fungi from Antarctica.</title>
        <authorList>
            <person name="Coleine C."/>
            <person name="Masonjones S."/>
            <person name="Stajich J.E."/>
        </authorList>
    </citation>
    <scope>NUCLEOTIDE SEQUENCE [LARGE SCALE GENOMIC DNA]</scope>
    <source>
        <strain evidence="3 4">CCFEE 5184</strain>
    </source>
</reference>
<organism evidence="3 4">
    <name type="scientific">Friedmanniomyces simplex</name>
    <dbReference type="NCBI Taxonomy" id="329884"/>
    <lineage>
        <taxon>Eukaryota</taxon>
        <taxon>Fungi</taxon>
        <taxon>Dikarya</taxon>
        <taxon>Ascomycota</taxon>
        <taxon>Pezizomycotina</taxon>
        <taxon>Dothideomycetes</taxon>
        <taxon>Dothideomycetidae</taxon>
        <taxon>Mycosphaerellales</taxon>
        <taxon>Teratosphaeriaceae</taxon>
        <taxon>Friedmanniomyces</taxon>
    </lineage>
</organism>
<dbReference type="AlphaFoldDB" id="A0A4U0WN96"/>
<evidence type="ECO:0000313" key="3">
    <source>
        <dbReference type="EMBL" id="TKA64471.1"/>
    </source>
</evidence>
<keyword evidence="4" id="KW-1185">Reference proteome</keyword>
<dbReference type="Proteomes" id="UP000309340">
    <property type="component" value="Unassembled WGS sequence"/>
</dbReference>
<dbReference type="STRING" id="329884.A0A4U0WN96"/>
<evidence type="ECO:0000313" key="4">
    <source>
        <dbReference type="Proteomes" id="UP000309340"/>
    </source>
</evidence>
<feature type="region of interest" description="Disordered" evidence="1">
    <location>
        <begin position="857"/>
        <end position="884"/>
    </location>
</feature>
<gene>
    <name evidence="3" type="ORF">B0A55_11204</name>
</gene>
<dbReference type="EMBL" id="NAJQ01000836">
    <property type="protein sequence ID" value="TKA64471.1"/>
    <property type="molecule type" value="Genomic_DNA"/>
</dbReference>
<feature type="compositionally biased region" description="Basic and acidic residues" evidence="1">
    <location>
        <begin position="1043"/>
        <end position="1053"/>
    </location>
</feature>
<name>A0A4U0WN96_9PEZI</name>
<dbReference type="PANTHER" id="PTHR31527:SF0">
    <property type="entry name" value="RE64534P"/>
    <property type="match status" value="1"/>
</dbReference>
<evidence type="ECO:0000256" key="1">
    <source>
        <dbReference type="SAM" id="MobiDB-lite"/>
    </source>
</evidence>
<protein>
    <recommendedName>
        <fullName evidence="2">DUF1989 domain-containing protein</fullName>
    </recommendedName>
</protein>
<feature type="compositionally biased region" description="Gly residues" evidence="1">
    <location>
        <begin position="313"/>
        <end position="323"/>
    </location>
</feature>
<comment type="caution">
    <text evidence="3">The sequence shown here is derived from an EMBL/GenBank/DDBJ whole genome shotgun (WGS) entry which is preliminary data.</text>
</comment>
<dbReference type="OrthoDB" id="504708at2759"/>
<dbReference type="Pfam" id="PF09347">
    <property type="entry name" value="DUF1989"/>
    <property type="match status" value="1"/>
</dbReference>
<feature type="domain" description="DUF1989" evidence="2">
    <location>
        <begin position="45"/>
        <end position="219"/>
    </location>
</feature>
<dbReference type="InterPro" id="IPR018959">
    <property type="entry name" value="DUF1989"/>
</dbReference>
<feature type="region of interest" description="Disordered" evidence="1">
    <location>
        <begin position="1043"/>
        <end position="1071"/>
    </location>
</feature>
<dbReference type="PANTHER" id="PTHR31527">
    <property type="entry name" value="RE64534P"/>
    <property type="match status" value="1"/>
</dbReference>